<dbReference type="EMBL" id="AVOT02012993">
    <property type="protein sequence ID" value="MBW0495246.1"/>
    <property type="molecule type" value="Genomic_DNA"/>
</dbReference>
<sequence length="663" mass="76710">MEKGLYASSHGVTILVGSQKQLAHPVSETPRRNDGLKLLDNYSIDACRAVGRILSCWSRGAYRVYWHKRRTKFPRRIIIVFGFEEYHHHSVDELAFAQNLPVQSISRRNWPMARCYGSMGQYVLPRTADNTCEGHSSLLLPSILYGEPAQAIIVRALHLQHSSVPLKMWSLALAKLFLCFFSCLDIVESQGQPGNLVECSPSTLCLIQKLDHPISQTSQHFDEAVPPSRLNLGLSLDSAFQPTVPPAQFIPFISLRTHGNQVAELSQSAAWHQFNHENAYAYPYPSQLNDLVLQTHTNRQRKQIVPAGTFNIESHFYNKLPIQDLSSSSCINKRKWEDFYNSESQIHLISNEQNNSLHPLAGQKPYTIPEGSQSEDTQDISISAVVYSQEISLYTLEDQKLVEKVRTFVSLNTEETGRHRFSIYNSLLKKKSLYARDFWGRDKRYSRITQTVAAEIYLGQTELSKHTKKFQQNVSHFSTYITENFPGDNENFQWLNNVFDKIYSTIFQSTLIAFANIRLISEAYYPPFFNPEELRNAQLELWNLLEHIWILVFLKEGQETGQTLELKMVQSIRKRFRFDHHPKERELLPIAWSLIAAYMRLKLKGVPEICWNDAREFSKSYKAFIGARANFIRERFFDRTFDSPWRLESSEELESYRKLRNSC</sequence>
<keyword evidence="2" id="KW-1185">Reference proteome</keyword>
<comment type="caution">
    <text evidence="1">The sequence shown here is derived from an EMBL/GenBank/DDBJ whole genome shotgun (WGS) entry which is preliminary data.</text>
</comment>
<accession>A0A9Q3D7E3</accession>
<name>A0A9Q3D7E3_9BASI</name>
<proteinExistence type="predicted"/>
<organism evidence="1 2">
    <name type="scientific">Austropuccinia psidii MF-1</name>
    <dbReference type="NCBI Taxonomy" id="1389203"/>
    <lineage>
        <taxon>Eukaryota</taxon>
        <taxon>Fungi</taxon>
        <taxon>Dikarya</taxon>
        <taxon>Basidiomycota</taxon>
        <taxon>Pucciniomycotina</taxon>
        <taxon>Pucciniomycetes</taxon>
        <taxon>Pucciniales</taxon>
        <taxon>Sphaerophragmiaceae</taxon>
        <taxon>Austropuccinia</taxon>
    </lineage>
</organism>
<evidence type="ECO:0000313" key="2">
    <source>
        <dbReference type="Proteomes" id="UP000765509"/>
    </source>
</evidence>
<dbReference type="AlphaFoldDB" id="A0A9Q3D7E3"/>
<gene>
    <name evidence="1" type="ORF">O181_034961</name>
</gene>
<protein>
    <submittedName>
        <fullName evidence="1">Uncharacterized protein</fullName>
    </submittedName>
</protein>
<evidence type="ECO:0000313" key="1">
    <source>
        <dbReference type="EMBL" id="MBW0495246.1"/>
    </source>
</evidence>
<dbReference type="Proteomes" id="UP000765509">
    <property type="component" value="Unassembled WGS sequence"/>
</dbReference>
<reference evidence="1" key="1">
    <citation type="submission" date="2021-03" db="EMBL/GenBank/DDBJ databases">
        <title>Draft genome sequence of rust myrtle Austropuccinia psidii MF-1, a brazilian biotype.</title>
        <authorList>
            <person name="Quecine M.C."/>
            <person name="Pachon D.M.R."/>
            <person name="Bonatelli M.L."/>
            <person name="Correr F.H."/>
            <person name="Franceschini L.M."/>
            <person name="Leite T.F."/>
            <person name="Margarido G.R.A."/>
            <person name="Almeida C.A."/>
            <person name="Ferrarezi J.A."/>
            <person name="Labate C.A."/>
        </authorList>
    </citation>
    <scope>NUCLEOTIDE SEQUENCE</scope>
    <source>
        <strain evidence="1">MF-1</strain>
    </source>
</reference>